<feature type="transmembrane region" description="Helical" evidence="7">
    <location>
        <begin position="356"/>
        <end position="375"/>
    </location>
</feature>
<keyword evidence="3 7" id="KW-0812">Transmembrane</keyword>
<feature type="domain" description="Major facilitator superfamily (MFS) profile" evidence="8">
    <location>
        <begin position="94"/>
        <end position="510"/>
    </location>
</feature>
<feature type="transmembrane region" description="Helical" evidence="7">
    <location>
        <begin position="133"/>
        <end position="151"/>
    </location>
</feature>
<evidence type="ECO:0000259" key="8">
    <source>
        <dbReference type="PROSITE" id="PS50850"/>
    </source>
</evidence>
<dbReference type="InterPro" id="IPR020846">
    <property type="entry name" value="MFS_dom"/>
</dbReference>
<keyword evidence="2" id="KW-0813">Transport</keyword>
<evidence type="ECO:0000256" key="6">
    <source>
        <dbReference type="SAM" id="MobiDB-lite"/>
    </source>
</evidence>
<dbReference type="PROSITE" id="PS50850">
    <property type="entry name" value="MFS"/>
    <property type="match status" value="1"/>
</dbReference>
<comment type="subcellular location">
    <subcellularLocation>
        <location evidence="1">Membrane</location>
        <topology evidence="1">Multi-pass membrane protein</topology>
    </subcellularLocation>
</comment>
<feature type="transmembrane region" description="Helical" evidence="7">
    <location>
        <begin position="264"/>
        <end position="285"/>
    </location>
</feature>
<feature type="transmembrane region" description="Helical" evidence="7">
    <location>
        <begin position="223"/>
        <end position="244"/>
    </location>
</feature>
<feature type="compositionally biased region" description="Low complexity" evidence="6">
    <location>
        <begin position="1"/>
        <end position="11"/>
    </location>
</feature>
<dbReference type="PANTHER" id="PTHR43791">
    <property type="entry name" value="PERMEASE-RELATED"/>
    <property type="match status" value="1"/>
</dbReference>
<dbReference type="Gene3D" id="1.20.1250.20">
    <property type="entry name" value="MFS general substrate transporter like domains"/>
    <property type="match status" value="2"/>
</dbReference>
<evidence type="ECO:0000256" key="4">
    <source>
        <dbReference type="ARBA" id="ARBA00022989"/>
    </source>
</evidence>
<dbReference type="Pfam" id="PF07690">
    <property type="entry name" value="MFS_1"/>
    <property type="match status" value="1"/>
</dbReference>
<feature type="transmembrane region" description="Helical" evidence="7">
    <location>
        <begin position="323"/>
        <end position="344"/>
    </location>
</feature>
<dbReference type="InterPro" id="IPR011701">
    <property type="entry name" value="MFS"/>
</dbReference>
<feature type="transmembrane region" description="Helical" evidence="7">
    <location>
        <begin position="75"/>
        <end position="95"/>
    </location>
</feature>
<dbReference type="Proteomes" id="UP000815677">
    <property type="component" value="Unassembled WGS sequence"/>
</dbReference>
<dbReference type="PANTHER" id="PTHR43791:SF36">
    <property type="entry name" value="TRANSPORTER, PUTATIVE (AFU_ORTHOLOGUE AFUA_6G08340)-RELATED"/>
    <property type="match status" value="1"/>
</dbReference>
<feature type="transmembrane region" description="Helical" evidence="7">
    <location>
        <begin position="387"/>
        <end position="411"/>
    </location>
</feature>
<proteinExistence type="predicted"/>
<gene>
    <name evidence="9" type="ORF">MCHLO_06151</name>
</gene>
<dbReference type="SUPFAM" id="SSF103473">
    <property type="entry name" value="MFS general substrate transporter"/>
    <property type="match status" value="1"/>
</dbReference>
<organism evidence="9 10">
    <name type="scientific">Mycena chlorophos</name>
    <name type="common">Agaric fungus</name>
    <name type="synonym">Agaricus chlorophos</name>
    <dbReference type="NCBI Taxonomy" id="658473"/>
    <lineage>
        <taxon>Eukaryota</taxon>
        <taxon>Fungi</taxon>
        <taxon>Dikarya</taxon>
        <taxon>Basidiomycota</taxon>
        <taxon>Agaricomycotina</taxon>
        <taxon>Agaricomycetes</taxon>
        <taxon>Agaricomycetidae</taxon>
        <taxon>Agaricales</taxon>
        <taxon>Marasmiineae</taxon>
        <taxon>Mycenaceae</taxon>
        <taxon>Mycena</taxon>
    </lineage>
</organism>
<feature type="transmembrane region" description="Helical" evidence="7">
    <location>
        <begin position="457"/>
        <end position="477"/>
    </location>
</feature>
<name>A0ABQ0LE44_MYCCL</name>
<keyword evidence="10" id="KW-1185">Reference proteome</keyword>
<protein>
    <recommendedName>
        <fullName evidence="8">Major facilitator superfamily (MFS) profile domain-containing protein</fullName>
    </recommendedName>
</protein>
<evidence type="ECO:0000313" key="9">
    <source>
        <dbReference type="EMBL" id="GAT48774.1"/>
    </source>
</evidence>
<sequence>MSLSSIKSSSLPATVQSQQHMEQDGTGTKHQNRVRLTGRFTRPSKDYAEAVGWDAETVVYTKDEENAVRRKLDRVILPLVALGTICKWSILPHAAQTHTFVLAGNQLDRTNVGNAHVLTRFNENYDLTSNEKWTVALGVFYLSYTLFQIPTSVIQRRIGGNRFYFAIAALWGASSISIAFARGYTSLILLRLLLGVGEGGFSGMLYYLTFFYKRDELAKRYGLALNFALPGSVGGLLAFGLVRLRTSRLAGWQFLFLAEGIPTALLSFAFLILLPSFPFSAWFLSPRERAIAHARLQRDQKPQTEGGPLPWSAFKAVIKDLNVWMLLVAYASLNVGSVSMSYFLPTVIKNLGFNPITTQGLTAAPYAAALLVNLVQTAHSDKSRQRGFHMMLAAALSFTGYTILLAAVSASGGDTRDVSAARYGYFALFLVVIGNSSLVPLVFAWTANTLAPTSKRGIGIAFLFSSNILSAFSPQIYFDPKDDFRKGHIIAASFAALSFLTSAALRARLVRLNARNLQQRAALSPEPPRAHEKFAEEEGAECEIADTDPRYIFTL</sequence>
<dbReference type="InterPro" id="IPR036259">
    <property type="entry name" value="MFS_trans_sf"/>
</dbReference>
<keyword evidence="4 7" id="KW-1133">Transmembrane helix</keyword>
<evidence type="ECO:0000256" key="1">
    <source>
        <dbReference type="ARBA" id="ARBA00004141"/>
    </source>
</evidence>
<dbReference type="EMBL" id="DF844937">
    <property type="protein sequence ID" value="GAT48774.1"/>
    <property type="molecule type" value="Genomic_DNA"/>
</dbReference>
<feature type="transmembrane region" description="Helical" evidence="7">
    <location>
        <begin position="489"/>
        <end position="510"/>
    </location>
</feature>
<reference evidence="9" key="1">
    <citation type="submission" date="2014-09" db="EMBL/GenBank/DDBJ databases">
        <title>Genome sequence of the luminous mushroom Mycena chlorophos for searching fungal bioluminescence genes.</title>
        <authorList>
            <person name="Tanaka Y."/>
            <person name="Kasuga D."/>
            <person name="Oba Y."/>
            <person name="Hase S."/>
            <person name="Sato K."/>
            <person name="Oba Y."/>
            <person name="Sakakibara Y."/>
        </authorList>
    </citation>
    <scope>NUCLEOTIDE SEQUENCE</scope>
</reference>
<feature type="region of interest" description="Disordered" evidence="6">
    <location>
        <begin position="1"/>
        <end position="34"/>
    </location>
</feature>
<feature type="transmembrane region" description="Helical" evidence="7">
    <location>
        <begin position="188"/>
        <end position="211"/>
    </location>
</feature>
<evidence type="ECO:0000313" key="10">
    <source>
        <dbReference type="Proteomes" id="UP000815677"/>
    </source>
</evidence>
<accession>A0ABQ0LE44</accession>
<feature type="transmembrane region" description="Helical" evidence="7">
    <location>
        <begin position="423"/>
        <end position="445"/>
    </location>
</feature>
<evidence type="ECO:0000256" key="3">
    <source>
        <dbReference type="ARBA" id="ARBA00022692"/>
    </source>
</evidence>
<feature type="transmembrane region" description="Helical" evidence="7">
    <location>
        <begin position="163"/>
        <end position="182"/>
    </location>
</feature>
<evidence type="ECO:0000256" key="2">
    <source>
        <dbReference type="ARBA" id="ARBA00022448"/>
    </source>
</evidence>
<evidence type="ECO:0000256" key="7">
    <source>
        <dbReference type="SAM" id="Phobius"/>
    </source>
</evidence>
<evidence type="ECO:0000256" key="5">
    <source>
        <dbReference type="ARBA" id="ARBA00023136"/>
    </source>
</evidence>
<feature type="compositionally biased region" description="Polar residues" evidence="6">
    <location>
        <begin position="12"/>
        <end position="29"/>
    </location>
</feature>
<keyword evidence="5 7" id="KW-0472">Membrane</keyword>